<gene>
    <name evidence="1" type="ORF">C9I43_00495</name>
</gene>
<accession>A0ABX5HY88</accession>
<dbReference type="Gene3D" id="3.40.1350.10">
    <property type="match status" value="1"/>
</dbReference>
<dbReference type="EMBL" id="PYSG01000001">
    <property type="protein sequence ID" value="PTA51848.1"/>
    <property type="molecule type" value="Genomic_DNA"/>
</dbReference>
<dbReference type="RefSeq" id="WP_107881421.1">
    <property type="nucleotide sequence ID" value="NZ_CM009684.1"/>
</dbReference>
<name>A0ABX5HY88_9GAMM</name>
<evidence type="ECO:0000313" key="1">
    <source>
        <dbReference type="EMBL" id="PTA51848.1"/>
    </source>
</evidence>
<reference evidence="1 2" key="1">
    <citation type="submission" date="2018-03" db="EMBL/GenBank/DDBJ databases">
        <authorList>
            <person name="Dailey F.E."/>
        </authorList>
    </citation>
    <scope>NUCLEOTIDE SEQUENCE [LARGE SCALE GENOMIC DNA]</scope>
    <source>
        <strain evidence="1 2">CW7</strain>
        <plasmid evidence="1 2">pWMBT7</plasmid>
    </source>
</reference>
<sequence>MKLETQVTGNIGMYYACYKLSCMGWNVMPTARNARGIDIIAYNKSGTKFIGVQVKSLTKRNPVPLGNSLEKIMGDFWLIINNVGKEPNVFVMFPEEIRNLAHRGEKNGIVSYWLQPTSYDSSNFKEAWHRIGFGHEHQE</sequence>
<evidence type="ECO:0008006" key="3">
    <source>
        <dbReference type="Google" id="ProtNLM"/>
    </source>
</evidence>
<reference evidence="1 2" key="2">
    <citation type="submission" date="2018-04" db="EMBL/GenBank/DDBJ databases">
        <title>Genomic sequence of a freshwater isolate of Shewanella morhuae.</title>
        <authorList>
            <person name="Castillo D.E."/>
            <person name="Gram L."/>
        </authorList>
    </citation>
    <scope>NUCLEOTIDE SEQUENCE [LARGE SCALE GENOMIC DNA]</scope>
    <source>
        <strain evidence="1 2">CW7</strain>
        <plasmid evidence="1 2">pWMBT7</plasmid>
    </source>
</reference>
<dbReference type="InterPro" id="IPR011856">
    <property type="entry name" value="tRNA_endonuc-like_dom_sf"/>
</dbReference>
<geneLocation type="plasmid" evidence="1 2">
    <name>pWMBT7</name>
</geneLocation>
<comment type="caution">
    <text evidence="1">The sequence shown here is derived from an EMBL/GenBank/DDBJ whole genome shotgun (WGS) entry which is preliminary data.</text>
</comment>
<organism evidence="1 2">
    <name type="scientific">Shewanella morhuae</name>
    <dbReference type="NCBI Taxonomy" id="365591"/>
    <lineage>
        <taxon>Bacteria</taxon>
        <taxon>Pseudomonadati</taxon>
        <taxon>Pseudomonadota</taxon>
        <taxon>Gammaproteobacteria</taxon>
        <taxon>Alteromonadales</taxon>
        <taxon>Shewanellaceae</taxon>
        <taxon>Shewanella</taxon>
    </lineage>
</organism>
<dbReference type="Proteomes" id="UP000240506">
    <property type="component" value="Plasmid pWMBT7"/>
</dbReference>
<keyword evidence="1" id="KW-0614">Plasmid</keyword>
<protein>
    <recommendedName>
        <fullName evidence="3">PD(D/E)XK endonuclease domain-containing protein</fullName>
    </recommendedName>
</protein>
<keyword evidence="2" id="KW-1185">Reference proteome</keyword>
<proteinExistence type="predicted"/>
<evidence type="ECO:0000313" key="2">
    <source>
        <dbReference type="Proteomes" id="UP000240506"/>
    </source>
</evidence>